<dbReference type="InterPro" id="IPR029016">
    <property type="entry name" value="GAF-like_dom_sf"/>
</dbReference>
<name>A0A2N3YKX1_9MICO</name>
<dbReference type="PANTHER" id="PTHR45138:SF9">
    <property type="entry name" value="DIGUANYLATE CYCLASE DGCM-RELATED"/>
    <property type="match status" value="1"/>
</dbReference>
<dbReference type="PANTHER" id="PTHR45138">
    <property type="entry name" value="REGULATORY COMPONENTS OF SENSORY TRANSDUCTION SYSTEM"/>
    <property type="match status" value="1"/>
</dbReference>
<protein>
    <submittedName>
        <fullName evidence="2">Diguanylate cyclase (GGDEF)-like protein</fullName>
    </submittedName>
</protein>
<dbReference type="Pfam" id="PF13185">
    <property type="entry name" value="GAF_2"/>
    <property type="match status" value="1"/>
</dbReference>
<keyword evidence="3" id="KW-1185">Reference proteome</keyword>
<dbReference type="GO" id="GO:1902201">
    <property type="term" value="P:negative regulation of bacterial-type flagellum-dependent cell motility"/>
    <property type="evidence" value="ECO:0007669"/>
    <property type="project" value="TreeGrafter"/>
</dbReference>
<dbReference type="InterPro" id="IPR050469">
    <property type="entry name" value="Diguanylate_Cyclase"/>
</dbReference>
<dbReference type="AlphaFoldDB" id="A0A2N3YKX1"/>
<dbReference type="GO" id="GO:0052621">
    <property type="term" value="F:diguanylate cyclase activity"/>
    <property type="evidence" value="ECO:0007669"/>
    <property type="project" value="TreeGrafter"/>
</dbReference>
<dbReference type="InterPro" id="IPR000160">
    <property type="entry name" value="GGDEF_dom"/>
</dbReference>
<dbReference type="OrthoDB" id="23692at2"/>
<dbReference type="RefSeq" id="WP_101395925.1">
    <property type="nucleotide sequence ID" value="NZ_PJNE01000001.1"/>
</dbReference>
<dbReference type="SUPFAM" id="SSF55073">
    <property type="entry name" value="Nucleotide cyclase"/>
    <property type="match status" value="1"/>
</dbReference>
<dbReference type="NCBIfam" id="TIGR00254">
    <property type="entry name" value="GGDEF"/>
    <property type="match status" value="1"/>
</dbReference>
<reference evidence="2 3" key="1">
    <citation type="submission" date="2017-12" db="EMBL/GenBank/DDBJ databases">
        <title>Sequencing the genomes of 1000 Actinobacteria strains.</title>
        <authorList>
            <person name="Klenk H.-P."/>
        </authorList>
    </citation>
    <scope>NUCLEOTIDE SEQUENCE [LARGE SCALE GENOMIC DNA]</scope>
    <source>
        <strain evidence="2 3">DSM 12806</strain>
    </source>
</reference>
<dbReference type="Pfam" id="PF00990">
    <property type="entry name" value="GGDEF"/>
    <property type="match status" value="1"/>
</dbReference>
<dbReference type="CDD" id="cd01949">
    <property type="entry name" value="GGDEF"/>
    <property type="match status" value="1"/>
</dbReference>
<accession>A0A2N3YKX1</accession>
<feature type="domain" description="GGDEF" evidence="1">
    <location>
        <begin position="361"/>
        <end position="481"/>
    </location>
</feature>
<gene>
    <name evidence="2" type="ORF">ATL31_2357</name>
</gene>
<dbReference type="GO" id="GO:0005886">
    <property type="term" value="C:plasma membrane"/>
    <property type="evidence" value="ECO:0007669"/>
    <property type="project" value="TreeGrafter"/>
</dbReference>
<comment type="caution">
    <text evidence="2">The sequence shown here is derived from an EMBL/GenBank/DDBJ whole genome shotgun (WGS) entry which is preliminary data.</text>
</comment>
<dbReference type="InterPro" id="IPR003018">
    <property type="entry name" value="GAF"/>
</dbReference>
<dbReference type="EMBL" id="PJNE01000001">
    <property type="protein sequence ID" value="PKW27511.1"/>
    <property type="molecule type" value="Genomic_DNA"/>
</dbReference>
<sequence length="481" mass="50161">MTTDSSLQHLARLVGGEPRVAVTRLLTLVCEQLAMDLAFVTVRGDDGDSTVRLPTRRDGTPGVLGPEEVAAAAWCGRAAEHGPLLVQDAREELADAAPLTAAAWIVSYAGVPLVGEGGTVIGALCAVGHEPHTSLNTRDGDMLTGLAAVIAPLARGLDRQVAPSQQPPGLAAVAASVDGADDLERLSRPLIDALRGLTGLSSAYLTAIDLRAGVQEIRYAANGREDFEIPEGLVVPWEDTLCKRALDEGSPVTTDVPGVWGDNAAAQALGIQSYVSVPVSMSDGRVWGTLCAADSVAPDDVAAHLPTMRLFARLIAAEVEREAAVQQARAEADSDALTGCSSRRVAQPWLAAQVASLSPDEVVAVAFIDLDGFKGVNDTLGHAAGDAVLVQVGHRLRAAARPHDLVCRLGGDEFLVAVRVPRGTEDSILERVADATNFSMDWQGTPVEVRSSIGIAVSDGNDPAALVAAADARMYAHKSSR</sequence>
<evidence type="ECO:0000313" key="2">
    <source>
        <dbReference type="EMBL" id="PKW27511.1"/>
    </source>
</evidence>
<dbReference type="InterPro" id="IPR029787">
    <property type="entry name" value="Nucleotide_cyclase"/>
</dbReference>
<evidence type="ECO:0000313" key="3">
    <source>
        <dbReference type="Proteomes" id="UP000233781"/>
    </source>
</evidence>
<dbReference type="GO" id="GO:0043709">
    <property type="term" value="P:cell adhesion involved in single-species biofilm formation"/>
    <property type="evidence" value="ECO:0007669"/>
    <property type="project" value="TreeGrafter"/>
</dbReference>
<dbReference type="InterPro" id="IPR043128">
    <property type="entry name" value="Rev_trsase/Diguanyl_cyclase"/>
</dbReference>
<evidence type="ECO:0000259" key="1">
    <source>
        <dbReference type="PROSITE" id="PS50887"/>
    </source>
</evidence>
<dbReference type="Proteomes" id="UP000233781">
    <property type="component" value="Unassembled WGS sequence"/>
</dbReference>
<proteinExistence type="predicted"/>
<dbReference type="Gene3D" id="3.30.70.270">
    <property type="match status" value="1"/>
</dbReference>
<dbReference type="Gene3D" id="3.30.450.40">
    <property type="match status" value="2"/>
</dbReference>
<dbReference type="SMART" id="SM00267">
    <property type="entry name" value="GGDEF"/>
    <property type="match status" value="1"/>
</dbReference>
<dbReference type="Pfam" id="PF01590">
    <property type="entry name" value="GAF"/>
    <property type="match status" value="1"/>
</dbReference>
<dbReference type="SUPFAM" id="SSF55781">
    <property type="entry name" value="GAF domain-like"/>
    <property type="match status" value="2"/>
</dbReference>
<dbReference type="PROSITE" id="PS50887">
    <property type="entry name" value="GGDEF"/>
    <property type="match status" value="1"/>
</dbReference>
<organism evidence="2 3">
    <name type="scientific">Phycicoccus duodecadis</name>
    <dbReference type="NCBI Taxonomy" id="173053"/>
    <lineage>
        <taxon>Bacteria</taxon>
        <taxon>Bacillati</taxon>
        <taxon>Actinomycetota</taxon>
        <taxon>Actinomycetes</taxon>
        <taxon>Micrococcales</taxon>
        <taxon>Intrasporangiaceae</taxon>
        <taxon>Phycicoccus</taxon>
    </lineage>
</organism>
<dbReference type="SMART" id="SM00065">
    <property type="entry name" value="GAF"/>
    <property type="match status" value="2"/>
</dbReference>